<dbReference type="EMBL" id="MU069524">
    <property type="protein sequence ID" value="KAF5840073.1"/>
    <property type="molecule type" value="Genomic_DNA"/>
</dbReference>
<dbReference type="InterPro" id="IPR029052">
    <property type="entry name" value="Metallo-depent_PP-like"/>
</dbReference>
<sequence length="319" mass="35248">MASPPRGPVTRPLQICMGGDTMLGRIVDKGLSFDTKRKTLVWGDVLSWIADKKLRARQEGGAFILAGNLECAITNETRENPKAFNFRLLKENADVLSIPQFDFVSLANNHILDYWRQGLLDTIETLSDLGIAHAGAGTLPDAKRAAVMRKAVDISPQPQGAPPPPVAFVSLSDHYHQWAATHNEPGINFVDPENFKKEDIQEQISLARSALGPDHAAGLVIAFLHWGPNWRWEPEESLQRLGHCLIDSGADAVFGHSAHHVRGVEAYKGKPIMYSAGSLIDDYAIDEDYRNDLGCIYNLCVESGHMRLEGKPCRITHKL</sequence>
<comment type="caution">
    <text evidence="3">The sequence shown here is derived from an EMBL/GenBank/DDBJ whole genome shotgun (WGS) entry which is preliminary data.</text>
</comment>
<protein>
    <submittedName>
        <fullName evidence="3">Poly-gamma-glutamate synthesis protein</fullName>
    </submittedName>
</protein>
<reference evidence="3" key="1">
    <citation type="submission" date="2017-08" db="EMBL/GenBank/DDBJ databases">
        <authorList>
            <person name="Polle J.E."/>
            <person name="Barry K."/>
            <person name="Cushman J."/>
            <person name="Schmutz J."/>
            <person name="Tran D."/>
            <person name="Hathwaick L.T."/>
            <person name="Yim W.C."/>
            <person name="Jenkins J."/>
            <person name="Mckie-Krisberg Z.M."/>
            <person name="Prochnik S."/>
            <person name="Lindquist E."/>
            <person name="Dockter R.B."/>
            <person name="Adam C."/>
            <person name="Molina H."/>
            <person name="Bunkerborg J."/>
            <person name="Jin E."/>
            <person name="Buchheim M."/>
            <person name="Magnuson J."/>
        </authorList>
    </citation>
    <scope>NUCLEOTIDE SEQUENCE</scope>
    <source>
        <strain evidence="3">CCAP 19/18</strain>
    </source>
</reference>
<dbReference type="InterPro" id="IPR019079">
    <property type="entry name" value="Capsule_synth_CapA"/>
</dbReference>
<dbReference type="InterPro" id="IPR001969">
    <property type="entry name" value="Aspartic_peptidase_AS"/>
</dbReference>
<comment type="similarity">
    <text evidence="1">Belongs to the CapA family.</text>
</comment>
<evidence type="ECO:0000256" key="1">
    <source>
        <dbReference type="ARBA" id="ARBA00005662"/>
    </source>
</evidence>
<evidence type="ECO:0000313" key="3">
    <source>
        <dbReference type="EMBL" id="KAF5840073.1"/>
    </source>
</evidence>
<dbReference type="Pfam" id="PF09587">
    <property type="entry name" value="PGA_cap"/>
    <property type="match status" value="1"/>
</dbReference>
<proteinExistence type="inferred from homology"/>
<evidence type="ECO:0000259" key="2">
    <source>
        <dbReference type="SMART" id="SM00854"/>
    </source>
</evidence>
<gene>
    <name evidence="3" type="ORF">DUNSADRAFT_17808</name>
</gene>
<dbReference type="CDD" id="cd07381">
    <property type="entry name" value="MPP_CapA"/>
    <property type="match status" value="1"/>
</dbReference>
<evidence type="ECO:0000313" key="4">
    <source>
        <dbReference type="Proteomes" id="UP000815325"/>
    </source>
</evidence>
<dbReference type="InterPro" id="IPR052169">
    <property type="entry name" value="CW_Biosynth-Accessory"/>
</dbReference>
<dbReference type="PANTHER" id="PTHR33393:SF11">
    <property type="entry name" value="POLYGLUTAMINE SYNTHESIS ACCESSORY PROTEIN RV0574C-RELATED"/>
    <property type="match status" value="1"/>
</dbReference>
<keyword evidence="4" id="KW-1185">Reference proteome</keyword>
<dbReference type="PANTHER" id="PTHR33393">
    <property type="entry name" value="POLYGLUTAMINE SYNTHESIS ACCESSORY PROTEIN RV0574C-RELATED"/>
    <property type="match status" value="1"/>
</dbReference>
<dbReference type="Gene3D" id="3.60.21.10">
    <property type="match status" value="1"/>
</dbReference>
<dbReference type="PROSITE" id="PS00141">
    <property type="entry name" value="ASP_PROTEASE"/>
    <property type="match status" value="1"/>
</dbReference>
<dbReference type="Proteomes" id="UP000815325">
    <property type="component" value="Unassembled WGS sequence"/>
</dbReference>
<dbReference type="SMART" id="SM00854">
    <property type="entry name" value="PGA_cap"/>
    <property type="match status" value="1"/>
</dbReference>
<feature type="domain" description="Capsule synthesis protein CapA" evidence="2">
    <location>
        <begin position="14"/>
        <end position="283"/>
    </location>
</feature>
<accession>A0ABQ7GZN6</accession>
<dbReference type="SUPFAM" id="SSF56300">
    <property type="entry name" value="Metallo-dependent phosphatases"/>
    <property type="match status" value="1"/>
</dbReference>
<organism evidence="3 4">
    <name type="scientific">Dunaliella salina</name>
    <name type="common">Green alga</name>
    <name type="synonym">Protococcus salinus</name>
    <dbReference type="NCBI Taxonomy" id="3046"/>
    <lineage>
        <taxon>Eukaryota</taxon>
        <taxon>Viridiplantae</taxon>
        <taxon>Chlorophyta</taxon>
        <taxon>core chlorophytes</taxon>
        <taxon>Chlorophyceae</taxon>
        <taxon>CS clade</taxon>
        <taxon>Chlamydomonadales</taxon>
        <taxon>Dunaliellaceae</taxon>
        <taxon>Dunaliella</taxon>
    </lineage>
</organism>
<name>A0ABQ7GZN6_DUNSA</name>